<keyword evidence="4" id="KW-1185">Reference proteome</keyword>
<organism evidence="3 4">
    <name type="scientific">Hydrogenophaga crocea</name>
    <dbReference type="NCBI Taxonomy" id="2716225"/>
    <lineage>
        <taxon>Bacteria</taxon>
        <taxon>Pseudomonadati</taxon>
        <taxon>Pseudomonadota</taxon>
        <taxon>Betaproteobacteria</taxon>
        <taxon>Burkholderiales</taxon>
        <taxon>Comamonadaceae</taxon>
        <taxon>Hydrogenophaga</taxon>
    </lineage>
</organism>
<dbReference type="RefSeq" id="WP_166225258.1">
    <property type="nucleotide sequence ID" value="NZ_CP049989.1"/>
</dbReference>
<feature type="chain" id="PRO_5026174563" evidence="1">
    <location>
        <begin position="32"/>
        <end position="170"/>
    </location>
</feature>
<name>A0A6G8IER1_9BURK</name>
<feature type="signal peptide" evidence="1">
    <location>
        <begin position="1"/>
        <end position="31"/>
    </location>
</feature>
<evidence type="ECO:0000256" key="1">
    <source>
        <dbReference type="SAM" id="SignalP"/>
    </source>
</evidence>
<reference evidence="3 4" key="1">
    <citation type="submission" date="2020-03" db="EMBL/GenBank/DDBJ databases">
        <title>Hydrogenophaga sp. nov. isolated from cyanobacterial mat.</title>
        <authorList>
            <person name="Thorat V."/>
            <person name="Kirdat K."/>
            <person name="Tiwarekar B."/>
            <person name="Costa E.D."/>
            <person name="Yadav A."/>
        </authorList>
    </citation>
    <scope>NUCLEOTIDE SEQUENCE [LARGE SCALE GENOMIC DNA]</scope>
    <source>
        <strain evidence="3 4">BA0156</strain>
    </source>
</reference>
<dbReference type="AlphaFoldDB" id="A0A6G8IER1"/>
<sequence>MFKRTVRPTRRLARRLALPPLLALLALPAWAQSSATFTVTATVLPACTVIGGGALAFGIVTPGNQSDGSVNVTAICTVGTPYTLSLSAGTGTGATMTQRRMTSGADTLVYGLYRDAGRTQPWGDGTGGSSTVASTGTGLSQSFTVYGRVPSSATATVGVYLDTITVTATY</sequence>
<feature type="domain" description="Spore coat protein U/FanG" evidence="2">
    <location>
        <begin position="35"/>
        <end position="167"/>
    </location>
</feature>
<dbReference type="PANTHER" id="PTHR37089">
    <property type="entry name" value="PROTEIN U-RELATED"/>
    <property type="match status" value="1"/>
</dbReference>
<evidence type="ECO:0000313" key="4">
    <source>
        <dbReference type="Proteomes" id="UP000503162"/>
    </source>
</evidence>
<keyword evidence="1" id="KW-0732">Signal</keyword>
<dbReference type="SMART" id="SM00972">
    <property type="entry name" value="SCPU"/>
    <property type="match status" value="1"/>
</dbReference>
<dbReference type="InterPro" id="IPR053167">
    <property type="entry name" value="Spore_coat_component"/>
</dbReference>
<dbReference type="InterPro" id="IPR007893">
    <property type="entry name" value="Spore_coat_U/FanG"/>
</dbReference>
<dbReference type="KEGG" id="hcz:G9Q37_04670"/>
<gene>
    <name evidence="3" type="ORF">G9Q37_04670</name>
</gene>
<accession>A0A6G8IER1</accession>
<evidence type="ECO:0000313" key="3">
    <source>
        <dbReference type="EMBL" id="QIM51480.1"/>
    </source>
</evidence>
<dbReference type="Proteomes" id="UP000503162">
    <property type="component" value="Chromosome"/>
</dbReference>
<dbReference type="EMBL" id="CP049989">
    <property type="protein sequence ID" value="QIM51480.1"/>
    <property type="molecule type" value="Genomic_DNA"/>
</dbReference>
<protein>
    <submittedName>
        <fullName evidence="3">Spore coat U domain-containing protein</fullName>
    </submittedName>
</protein>
<proteinExistence type="predicted"/>
<evidence type="ECO:0000259" key="2">
    <source>
        <dbReference type="Pfam" id="PF05229"/>
    </source>
</evidence>
<dbReference type="Pfam" id="PF05229">
    <property type="entry name" value="SCPU"/>
    <property type="match status" value="1"/>
</dbReference>